<evidence type="ECO:0000313" key="2">
    <source>
        <dbReference type="Proteomes" id="UP000762110"/>
    </source>
</evidence>
<gene>
    <name evidence="1" type="ORF">HQN85_11905</name>
</gene>
<name>A0ABX2DED7_9SPHI</name>
<organism evidence="1 2">
    <name type="scientific">Pedobacter boryungensis</name>
    <dbReference type="NCBI Taxonomy" id="869962"/>
    <lineage>
        <taxon>Bacteria</taxon>
        <taxon>Pseudomonadati</taxon>
        <taxon>Bacteroidota</taxon>
        <taxon>Sphingobacteriia</taxon>
        <taxon>Sphingobacteriales</taxon>
        <taxon>Sphingobacteriaceae</taxon>
        <taxon>Pedobacter</taxon>
    </lineage>
</organism>
<dbReference type="RefSeq" id="WP_173272411.1">
    <property type="nucleotide sequence ID" value="NZ_JABMKV010000002.1"/>
</dbReference>
<accession>A0ABX2DED7</accession>
<keyword evidence="2" id="KW-1185">Reference proteome</keyword>
<proteinExistence type="predicted"/>
<dbReference type="EMBL" id="JABMKV010000002">
    <property type="protein sequence ID" value="NQX32435.1"/>
    <property type="molecule type" value="Genomic_DNA"/>
</dbReference>
<dbReference type="Proteomes" id="UP000762110">
    <property type="component" value="Unassembled WGS sequence"/>
</dbReference>
<evidence type="ECO:0000313" key="1">
    <source>
        <dbReference type="EMBL" id="NQX32435.1"/>
    </source>
</evidence>
<protein>
    <submittedName>
        <fullName evidence="1">Uncharacterized protein</fullName>
    </submittedName>
</protein>
<comment type="caution">
    <text evidence="1">The sequence shown here is derived from an EMBL/GenBank/DDBJ whole genome shotgun (WGS) entry which is preliminary data.</text>
</comment>
<sequence length="90" mass="10543">MKLRVKSYDFVRGKKLGEIQGIFIYFEEKTLINTKWENKVKVKKVYVEFEKPVSLYTDVTDLYKKSNGEWLPAEAAFYGKQIVKDIISGN</sequence>
<reference evidence="1 2" key="1">
    <citation type="submission" date="2020-05" db="EMBL/GenBank/DDBJ databases">
        <title>Description of Pedobacter foliorum sp. nov.</title>
        <authorList>
            <person name="Qi S."/>
            <person name="Carlier A."/>
            <person name="Cnockaert M."/>
            <person name="Vandamme P."/>
        </authorList>
    </citation>
    <scope>NUCLEOTIDE SEQUENCE [LARGE SCALE GENOMIC DNA]</scope>
    <source>
        <strain evidence="1 2">LMG 31300</strain>
    </source>
</reference>